<keyword evidence="2" id="KW-1133">Transmembrane helix</keyword>
<name>A0A8J1L315_XENLA</name>
<reference evidence="5" key="1">
    <citation type="submission" date="2025-08" db="UniProtKB">
        <authorList>
            <consortium name="RefSeq"/>
        </authorList>
    </citation>
    <scope>IDENTIFICATION</scope>
    <source>
        <strain evidence="5">J_2021</strain>
        <tissue evidence="5">Erythrocytes</tissue>
    </source>
</reference>
<evidence type="ECO:0000313" key="4">
    <source>
        <dbReference type="Proteomes" id="UP000186698"/>
    </source>
</evidence>
<evidence type="ECO:0000256" key="3">
    <source>
        <dbReference type="SAM" id="SignalP"/>
    </source>
</evidence>
<evidence type="ECO:0000256" key="1">
    <source>
        <dbReference type="SAM" id="MobiDB-lite"/>
    </source>
</evidence>
<dbReference type="AlphaFoldDB" id="A0A8J1L315"/>
<feature type="chain" id="PRO_5035161792" evidence="3">
    <location>
        <begin position="21"/>
        <end position="202"/>
    </location>
</feature>
<dbReference type="RefSeq" id="XP_041423941.1">
    <property type="nucleotide sequence ID" value="XM_041568007.1"/>
</dbReference>
<dbReference type="GeneID" id="121395179"/>
<evidence type="ECO:0000256" key="2">
    <source>
        <dbReference type="SAM" id="Phobius"/>
    </source>
</evidence>
<protein>
    <submittedName>
        <fullName evidence="5">Uncharacterized protein LOC121395179 isoform X2</fullName>
    </submittedName>
</protein>
<keyword evidence="3" id="KW-0732">Signal</keyword>
<dbReference type="Proteomes" id="UP000186698">
    <property type="component" value="Chromosome 6S"/>
</dbReference>
<gene>
    <name evidence="5" type="primary">LOC121395179</name>
</gene>
<evidence type="ECO:0000313" key="5">
    <source>
        <dbReference type="RefSeq" id="XP_041423941.1"/>
    </source>
</evidence>
<organism evidence="4 5">
    <name type="scientific">Xenopus laevis</name>
    <name type="common">African clawed frog</name>
    <dbReference type="NCBI Taxonomy" id="8355"/>
    <lineage>
        <taxon>Eukaryota</taxon>
        <taxon>Metazoa</taxon>
        <taxon>Chordata</taxon>
        <taxon>Craniata</taxon>
        <taxon>Vertebrata</taxon>
        <taxon>Euteleostomi</taxon>
        <taxon>Amphibia</taxon>
        <taxon>Batrachia</taxon>
        <taxon>Anura</taxon>
        <taxon>Pipoidea</taxon>
        <taxon>Pipidae</taxon>
        <taxon>Xenopodinae</taxon>
        <taxon>Xenopus</taxon>
        <taxon>Xenopus</taxon>
    </lineage>
</organism>
<accession>A0A8J1L315</accession>
<feature type="region of interest" description="Disordered" evidence="1">
    <location>
        <begin position="182"/>
        <end position="202"/>
    </location>
</feature>
<feature type="compositionally biased region" description="Basic residues" evidence="1">
    <location>
        <begin position="192"/>
        <end position="202"/>
    </location>
</feature>
<sequence length="202" mass="23754">MSSSFFLIFTLFFVFSLTRAFPIKTLKAESEVYVITEPCVFDLQATCVIAETKQFLQEILIIFIVSGLLGLPAFVFYCVWKIIKKHKKEEDVEKQENSNVLSTEINTEIVKAEEAQPHVNLICEEPEQKSIELKNEIVKAEEAQPHVNVICEEPEQKSIEPKNEKLIENFKKEKRKYFPFRRKKEKRVNEKKNKKVKKRAKW</sequence>
<keyword evidence="4" id="KW-1185">Reference proteome</keyword>
<keyword evidence="2" id="KW-0812">Transmembrane</keyword>
<feature type="signal peptide" evidence="3">
    <location>
        <begin position="1"/>
        <end position="20"/>
    </location>
</feature>
<keyword evidence="2" id="KW-0472">Membrane</keyword>
<feature type="transmembrane region" description="Helical" evidence="2">
    <location>
        <begin position="59"/>
        <end position="80"/>
    </location>
</feature>
<proteinExistence type="predicted"/>